<dbReference type="InterPro" id="IPR013103">
    <property type="entry name" value="RVT_2"/>
</dbReference>
<dbReference type="AlphaFoldDB" id="A0AAW2NS84"/>
<dbReference type="PANTHER" id="PTHR11439:SF470">
    <property type="entry name" value="CYSTEINE-RICH RLK (RECEPTOR-LIKE PROTEIN KINASE) 8"/>
    <property type="match status" value="1"/>
</dbReference>
<organism evidence="2">
    <name type="scientific">Sesamum radiatum</name>
    <name type="common">Black benniseed</name>
    <dbReference type="NCBI Taxonomy" id="300843"/>
    <lineage>
        <taxon>Eukaryota</taxon>
        <taxon>Viridiplantae</taxon>
        <taxon>Streptophyta</taxon>
        <taxon>Embryophyta</taxon>
        <taxon>Tracheophyta</taxon>
        <taxon>Spermatophyta</taxon>
        <taxon>Magnoliopsida</taxon>
        <taxon>eudicotyledons</taxon>
        <taxon>Gunneridae</taxon>
        <taxon>Pentapetalae</taxon>
        <taxon>asterids</taxon>
        <taxon>lamiids</taxon>
        <taxon>Lamiales</taxon>
        <taxon>Pedaliaceae</taxon>
        <taxon>Sesamum</taxon>
    </lineage>
</organism>
<sequence length="267" mass="30047">MGVQGELRQDGSVERYKAKLFAKGYNQVEGVDYFDRFSLFAKAVTIRILLAVASIFGWPVHQVDINIAFFHGFLGEDIYMVAPEGSSILFGKVYSDDGLIALLIYVDDVLITSPSVTQIADFKEFLDFAFTIKELGPAKYFLSLKIARSTGGMLVTQHKFTRDIITDVLLQFSKPTGTPLPLGIKVTSFIDSPLFDPEPYRCLVGCLLYLSFTRPNIYFAAQQLSQFMHKPCSTHMNVALHLVRYLKGRPNLGLFPFVQFVSHYCLL</sequence>
<accession>A0AAW2NS84</accession>
<dbReference type="Pfam" id="PF07727">
    <property type="entry name" value="RVT_2"/>
    <property type="match status" value="1"/>
</dbReference>
<dbReference type="EMBL" id="JACGWJ010000019">
    <property type="protein sequence ID" value="KAL0345429.1"/>
    <property type="molecule type" value="Genomic_DNA"/>
</dbReference>
<proteinExistence type="predicted"/>
<protein>
    <submittedName>
        <fullName evidence="2">Retrovirus-related Pol polyprotein from transposon RE1</fullName>
    </submittedName>
</protein>
<dbReference type="SUPFAM" id="SSF56672">
    <property type="entry name" value="DNA/RNA polymerases"/>
    <property type="match status" value="1"/>
</dbReference>
<evidence type="ECO:0000313" key="2">
    <source>
        <dbReference type="EMBL" id="KAL0345429.1"/>
    </source>
</evidence>
<reference evidence="2" key="2">
    <citation type="journal article" date="2024" name="Plant">
        <title>Genomic evolution and insights into agronomic trait innovations of Sesamum species.</title>
        <authorList>
            <person name="Miao H."/>
            <person name="Wang L."/>
            <person name="Qu L."/>
            <person name="Liu H."/>
            <person name="Sun Y."/>
            <person name="Le M."/>
            <person name="Wang Q."/>
            <person name="Wei S."/>
            <person name="Zheng Y."/>
            <person name="Lin W."/>
            <person name="Duan Y."/>
            <person name="Cao H."/>
            <person name="Xiong S."/>
            <person name="Wang X."/>
            <person name="Wei L."/>
            <person name="Li C."/>
            <person name="Ma Q."/>
            <person name="Ju M."/>
            <person name="Zhao R."/>
            <person name="Li G."/>
            <person name="Mu C."/>
            <person name="Tian Q."/>
            <person name="Mei H."/>
            <person name="Zhang T."/>
            <person name="Gao T."/>
            <person name="Zhang H."/>
        </authorList>
    </citation>
    <scope>NUCLEOTIDE SEQUENCE</scope>
    <source>
        <strain evidence="2">G02</strain>
    </source>
</reference>
<name>A0AAW2NS84_SESRA</name>
<dbReference type="InterPro" id="IPR043502">
    <property type="entry name" value="DNA/RNA_pol_sf"/>
</dbReference>
<evidence type="ECO:0000259" key="1">
    <source>
        <dbReference type="Pfam" id="PF07727"/>
    </source>
</evidence>
<dbReference type="PANTHER" id="PTHR11439">
    <property type="entry name" value="GAG-POL-RELATED RETROTRANSPOSON"/>
    <property type="match status" value="1"/>
</dbReference>
<gene>
    <name evidence="2" type="ORF">Sradi_4374200</name>
</gene>
<reference evidence="2" key="1">
    <citation type="submission" date="2020-06" db="EMBL/GenBank/DDBJ databases">
        <authorList>
            <person name="Li T."/>
            <person name="Hu X."/>
            <person name="Zhang T."/>
            <person name="Song X."/>
            <person name="Zhang H."/>
            <person name="Dai N."/>
            <person name="Sheng W."/>
            <person name="Hou X."/>
            <person name="Wei L."/>
        </authorList>
    </citation>
    <scope>NUCLEOTIDE SEQUENCE</scope>
    <source>
        <strain evidence="2">G02</strain>
        <tissue evidence="2">Leaf</tissue>
    </source>
</reference>
<comment type="caution">
    <text evidence="2">The sequence shown here is derived from an EMBL/GenBank/DDBJ whole genome shotgun (WGS) entry which is preliminary data.</text>
</comment>
<feature type="domain" description="Reverse transcriptase Ty1/copia-type" evidence="1">
    <location>
        <begin position="12"/>
        <end position="92"/>
    </location>
</feature>